<proteinExistence type="predicted"/>
<reference evidence="2" key="2">
    <citation type="submission" date="2023-01" db="EMBL/GenBank/DDBJ databases">
        <authorList>
            <person name="Sun Q."/>
            <person name="Evtushenko L."/>
        </authorList>
    </citation>
    <scope>NUCLEOTIDE SEQUENCE</scope>
    <source>
        <strain evidence="2">VKM B-2935</strain>
    </source>
</reference>
<reference evidence="2" key="1">
    <citation type="journal article" date="2014" name="Int. J. Syst. Evol. Microbiol.">
        <title>Complete genome sequence of Corynebacterium casei LMG S-19264T (=DSM 44701T), isolated from a smear-ripened cheese.</title>
        <authorList>
            <consortium name="US DOE Joint Genome Institute (JGI-PGF)"/>
            <person name="Walter F."/>
            <person name="Albersmeier A."/>
            <person name="Kalinowski J."/>
            <person name="Ruckert C."/>
        </authorList>
    </citation>
    <scope>NUCLEOTIDE SEQUENCE</scope>
    <source>
        <strain evidence="2">VKM B-2935</strain>
    </source>
</reference>
<evidence type="ECO:0000313" key="3">
    <source>
        <dbReference type="Proteomes" id="UP001143328"/>
    </source>
</evidence>
<dbReference type="EMBL" id="BSFN01000007">
    <property type="protein sequence ID" value="GLK89765.1"/>
    <property type="molecule type" value="Genomic_DNA"/>
</dbReference>
<dbReference type="PROSITE" id="PS51257">
    <property type="entry name" value="PROKAR_LIPOPROTEIN"/>
    <property type="match status" value="1"/>
</dbReference>
<accession>A0A9W6K8R3</accession>
<keyword evidence="3" id="KW-1185">Reference proteome</keyword>
<name>A0A9W6K8R3_9PSED</name>
<dbReference type="Proteomes" id="UP001143328">
    <property type="component" value="Unassembled WGS sequence"/>
</dbReference>
<sequence length="180" mass="18763">MGKQSRTGIALALLLSTGLACAEEPAGEGSTLKESAKAAVSTAISAGKNLLGGASEGVTEGREATQGADGALIISQYEQLADKVDVKVLKAEAVEGNLSVLFGFKNLTDKPVRLINLWDNGALLAIDQEDYASGLAPDSANPEEVTVPAKIGVRQKFIFEGPVEGPKAVRLWGKDFPLNK</sequence>
<evidence type="ECO:0000313" key="2">
    <source>
        <dbReference type="EMBL" id="GLK89765.1"/>
    </source>
</evidence>
<organism evidence="2 3">
    <name type="scientific">Pseudomonas turukhanskensis</name>
    <dbReference type="NCBI Taxonomy" id="1806536"/>
    <lineage>
        <taxon>Bacteria</taxon>
        <taxon>Pseudomonadati</taxon>
        <taxon>Pseudomonadota</taxon>
        <taxon>Gammaproteobacteria</taxon>
        <taxon>Pseudomonadales</taxon>
        <taxon>Pseudomonadaceae</taxon>
        <taxon>Pseudomonas</taxon>
    </lineage>
</organism>
<dbReference type="RefSeq" id="WP_271195955.1">
    <property type="nucleotide sequence ID" value="NZ_BSFN01000007.1"/>
</dbReference>
<evidence type="ECO:0008006" key="4">
    <source>
        <dbReference type="Google" id="ProtNLM"/>
    </source>
</evidence>
<gene>
    <name evidence="2" type="ORF">GCM10017655_28270</name>
</gene>
<feature type="chain" id="PRO_5040819712" description="DUF4352 domain-containing protein" evidence="1">
    <location>
        <begin position="23"/>
        <end position="180"/>
    </location>
</feature>
<feature type="signal peptide" evidence="1">
    <location>
        <begin position="1"/>
        <end position="22"/>
    </location>
</feature>
<evidence type="ECO:0000256" key="1">
    <source>
        <dbReference type="SAM" id="SignalP"/>
    </source>
</evidence>
<protein>
    <recommendedName>
        <fullName evidence="4">DUF4352 domain-containing protein</fullName>
    </recommendedName>
</protein>
<keyword evidence="1" id="KW-0732">Signal</keyword>
<comment type="caution">
    <text evidence="2">The sequence shown here is derived from an EMBL/GenBank/DDBJ whole genome shotgun (WGS) entry which is preliminary data.</text>
</comment>
<dbReference type="AlphaFoldDB" id="A0A9W6K8R3"/>